<sequence length="203" mass="22942">MAHVGHGRSKRASSQGHRRSSYIPILDILRDANVKEEMAKNSMHVDLGRACKRHITLLNMFIMHRPYSVLVIFQRTGHEKTAFRVHLTSREAPTRFCSCFCQAAKWVGNLVVQALVAHFLTFKLSYFVGENIGGFAEQLRHSSSVFFWIISKMTCVSASKLEDMPFAIQVASLGGRDILRTDGWRTKRVPKSLTKSTGVESKM</sequence>
<accession>A0A5A7PVW4</accession>
<proteinExistence type="predicted"/>
<dbReference type="Proteomes" id="UP000325081">
    <property type="component" value="Unassembled WGS sequence"/>
</dbReference>
<keyword evidence="2" id="KW-1185">Reference proteome</keyword>
<organism evidence="1 2">
    <name type="scientific">Striga asiatica</name>
    <name type="common">Asiatic witchweed</name>
    <name type="synonym">Buchnera asiatica</name>
    <dbReference type="NCBI Taxonomy" id="4170"/>
    <lineage>
        <taxon>Eukaryota</taxon>
        <taxon>Viridiplantae</taxon>
        <taxon>Streptophyta</taxon>
        <taxon>Embryophyta</taxon>
        <taxon>Tracheophyta</taxon>
        <taxon>Spermatophyta</taxon>
        <taxon>Magnoliopsida</taxon>
        <taxon>eudicotyledons</taxon>
        <taxon>Gunneridae</taxon>
        <taxon>Pentapetalae</taxon>
        <taxon>asterids</taxon>
        <taxon>lamiids</taxon>
        <taxon>Lamiales</taxon>
        <taxon>Orobanchaceae</taxon>
        <taxon>Buchnereae</taxon>
        <taxon>Striga</taxon>
    </lineage>
</organism>
<protein>
    <submittedName>
        <fullName evidence="1">Adaptor protein complex AP-1</fullName>
    </submittedName>
</protein>
<evidence type="ECO:0000313" key="1">
    <source>
        <dbReference type="EMBL" id="GER36960.1"/>
    </source>
</evidence>
<reference evidence="2" key="1">
    <citation type="journal article" date="2019" name="Curr. Biol.">
        <title>Genome Sequence of Striga asiatica Provides Insight into the Evolution of Plant Parasitism.</title>
        <authorList>
            <person name="Yoshida S."/>
            <person name="Kim S."/>
            <person name="Wafula E.K."/>
            <person name="Tanskanen J."/>
            <person name="Kim Y.M."/>
            <person name="Honaas L."/>
            <person name="Yang Z."/>
            <person name="Spallek T."/>
            <person name="Conn C.E."/>
            <person name="Ichihashi Y."/>
            <person name="Cheong K."/>
            <person name="Cui S."/>
            <person name="Der J.P."/>
            <person name="Gundlach H."/>
            <person name="Jiao Y."/>
            <person name="Hori C."/>
            <person name="Ishida J.K."/>
            <person name="Kasahara H."/>
            <person name="Kiba T."/>
            <person name="Kim M.S."/>
            <person name="Koo N."/>
            <person name="Laohavisit A."/>
            <person name="Lee Y.H."/>
            <person name="Lumba S."/>
            <person name="McCourt P."/>
            <person name="Mortimer J.C."/>
            <person name="Mutuku J.M."/>
            <person name="Nomura T."/>
            <person name="Sasaki-Sekimoto Y."/>
            <person name="Seto Y."/>
            <person name="Wang Y."/>
            <person name="Wakatake T."/>
            <person name="Sakakibara H."/>
            <person name="Demura T."/>
            <person name="Yamaguchi S."/>
            <person name="Yoneyama K."/>
            <person name="Manabe R.I."/>
            <person name="Nelson D.C."/>
            <person name="Schulman A.H."/>
            <person name="Timko M.P."/>
            <person name="dePamphilis C.W."/>
            <person name="Choi D."/>
            <person name="Shirasu K."/>
        </authorList>
    </citation>
    <scope>NUCLEOTIDE SEQUENCE [LARGE SCALE GENOMIC DNA]</scope>
    <source>
        <strain evidence="2">cv. UVA1</strain>
    </source>
</reference>
<evidence type="ECO:0000313" key="2">
    <source>
        <dbReference type="Proteomes" id="UP000325081"/>
    </source>
</evidence>
<name>A0A5A7PVW4_STRAF</name>
<dbReference type="AlphaFoldDB" id="A0A5A7PVW4"/>
<gene>
    <name evidence="1" type="ORF">STAS_13345</name>
</gene>
<comment type="caution">
    <text evidence="1">The sequence shown here is derived from an EMBL/GenBank/DDBJ whole genome shotgun (WGS) entry which is preliminary data.</text>
</comment>
<dbReference type="EMBL" id="BKCP01005250">
    <property type="protein sequence ID" value="GER36960.1"/>
    <property type="molecule type" value="Genomic_DNA"/>
</dbReference>